<comment type="caution">
    <text evidence="1">The sequence shown here is derived from an EMBL/GenBank/DDBJ whole genome shotgun (WGS) entry which is preliminary data.</text>
</comment>
<dbReference type="AlphaFoldDB" id="A0A8H6VYH2"/>
<accession>A0A8H6VYH2</accession>
<name>A0A8H6VYH2_MYCCL</name>
<evidence type="ECO:0000313" key="2">
    <source>
        <dbReference type="Proteomes" id="UP000613580"/>
    </source>
</evidence>
<keyword evidence="2" id="KW-1185">Reference proteome</keyword>
<organism evidence="1 2">
    <name type="scientific">Mycena chlorophos</name>
    <name type="common">Agaric fungus</name>
    <name type="synonym">Agaricus chlorophos</name>
    <dbReference type="NCBI Taxonomy" id="658473"/>
    <lineage>
        <taxon>Eukaryota</taxon>
        <taxon>Fungi</taxon>
        <taxon>Dikarya</taxon>
        <taxon>Basidiomycota</taxon>
        <taxon>Agaricomycotina</taxon>
        <taxon>Agaricomycetes</taxon>
        <taxon>Agaricomycetidae</taxon>
        <taxon>Agaricales</taxon>
        <taxon>Marasmiineae</taxon>
        <taxon>Mycenaceae</taxon>
        <taxon>Mycena</taxon>
    </lineage>
</organism>
<dbReference type="InterPro" id="IPR032675">
    <property type="entry name" value="LRR_dom_sf"/>
</dbReference>
<dbReference type="OrthoDB" id="3365698at2759"/>
<dbReference type="EMBL" id="JACAZE010000016">
    <property type="protein sequence ID" value="KAF7296461.1"/>
    <property type="molecule type" value="Genomic_DNA"/>
</dbReference>
<gene>
    <name evidence="1" type="ORF">HMN09_01052600</name>
</gene>
<evidence type="ECO:0000313" key="1">
    <source>
        <dbReference type="EMBL" id="KAF7296461.1"/>
    </source>
</evidence>
<sequence length="433" mass="48201">MPRFPQTTKMPSHNQHADVAAMGLECLPLDIIQEVFAACIPAERHKITDYSVAPVSLCRVCSSWRRIVRATPTLWARITIVEPTIPLHPTIRTSNLFETDEPRLQSVLQTTKAWLSLSQGVPLSISLQCKASSRPGTPARMWPSFALMELMLPCATRWRNVRLHVPELFLDELRDLPPLPFLSSISIGIVTDYTAVPTTAFDWSPFQLLCSPNLHSVSIWDSAIRPIELPLNWGTLTSLSLGGKFWRSKITAETILDVLPRCKRLQKCVLAVDEIPALPQLHVECGLLEVLELRCFGTSIVNFGMLWENVALPKLRELLVTGWVSTVDCGFAPADALRAFFAVSNQLEGLELVMETFGKPTLLALLRAIPLSVTWARLVDIDASVALEDDVLGVLTEAGFKLTRRETEVNRDSRVEVAYFVCGRVAGRSITKI</sequence>
<dbReference type="Proteomes" id="UP000613580">
    <property type="component" value="Unassembled WGS sequence"/>
</dbReference>
<reference evidence="1" key="1">
    <citation type="submission" date="2020-05" db="EMBL/GenBank/DDBJ databases">
        <title>Mycena genomes resolve the evolution of fungal bioluminescence.</title>
        <authorList>
            <person name="Tsai I.J."/>
        </authorList>
    </citation>
    <scope>NUCLEOTIDE SEQUENCE</scope>
    <source>
        <strain evidence="1">110903Hualien_Pintung</strain>
    </source>
</reference>
<dbReference type="Gene3D" id="3.80.10.10">
    <property type="entry name" value="Ribonuclease Inhibitor"/>
    <property type="match status" value="1"/>
</dbReference>
<protein>
    <submittedName>
        <fullName evidence="1">Histidine-phosphotransfer domain HPT-domain-containing protein</fullName>
    </submittedName>
</protein>
<proteinExistence type="predicted"/>